<reference evidence="1 2" key="1">
    <citation type="submission" date="2016-09" db="EMBL/GenBank/DDBJ databases">
        <title>The draft genome of Dichanthelium oligosanthes: A C3 panicoid grass species.</title>
        <authorList>
            <person name="Studer A.J."/>
            <person name="Schnable J.C."/>
            <person name="Brutnell T.P."/>
        </authorList>
    </citation>
    <scope>NUCLEOTIDE SEQUENCE [LARGE SCALE GENOMIC DNA]</scope>
    <source>
        <strain evidence="2">cv. Kellogg 1175</strain>
        <tissue evidence="1">Leaf</tissue>
    </source>
</reference>
<protein>
    <submittedName>
        <fullName evidence="1">Uncharacterized protein</fullName>
    </submittedName>
</protein>
<comment type="caution">
    <text evidence="1">The sequence shown here is derived from an EMBL/GenBank/DDBJ whole genome shotgun (WGS) entry which is preliminary data.</text>
</comment>
<name>A0A1E5V897_9POAL</name>
<keyword evidence="2" id="KW-1185">Reference proteome</keyword>
<proteinExistence type="predicted"/>
<accession>A0A1E5V897</accession>
<evidence type="ECO:0000313" key="2">
    <source>
        <dbReference type="Proteomes" id="UP000095767"/>
    </source>
</evidence>
<dbReference type="AlphaFoldDB" id="A0A1E5V897"/>
<sequence>MGSSMPIMAFLPAPQVVRTSVLSQRWKDFHSFGDYGWEIGRKNITLHRQGGKTFQCQKLKLIEVIYDYDHDHQLIELVWSLGRSLPDASIKLRKIDMVST</sequence>
<dbReference type="STRING" id="888268.A0A1E5V897"/>
<dbReference type="Proteomes" id="UP000095767">
    <property type="component" value="Unassembled WGS sequence"/>
</dbReference>
<organism evidence="1 2">
    <name type="scientific">Dichanthelium oligosanthes</name>
    <dbReference type="NCBI Taxonomy" id="888268"/>
    <lineage>
        <taxon>Eukaryota</taxon>
        <taxon>Viridiplantae</taxon>
        <taxon>Streptophyta</taxon>
        <taxon>Embryophyta</taxon>
        <taxon>Tracheophyta</taxon>
        <taxon>Spermatophyta</taxon>
        <taxon>Magnoliopsida</taxon>
        <taxon>Liliopsida</taxon>
        <taxon>Poales</taxon>
        <taxon>Poaceae</taxon>
        <taxon>PACMAD clade</taxon>
        <taxon>Panicoideae</taxon>
        <taxon>Panicodae</taxon>
        <taxon>Paniceae</taxon>
        <taxon>Dichantheliinae</taxon>
        <taxon>Dichanthelium</taxon>
    </lineage>
</organism>
<gene>
    <name evidence="1" type="ORF">BAE44_0017595</name>
</gene>
<evidence type="ECO:0000313" key="1">
    <source>
        <dbReference type="EMBL" id="OEL21383.1"/>
    </source>
</evidence>
<dbReference type="EMBL" id="LWDX02048046">
    <property type="protein sequence ID" value="OEL21383.1"/>
    <property type="molecule type" value="Genomic_DNA"/>
</dbReference>